<dbReference type="AlphaFoldDB" id="A0A231V0L2"/>
<evidence type="ECO:0000256" key="5">
    <source>
        <dbReference type="SAM" id="Phobius"/>
    </source>
</evidence>
<dbReference type="PROSITE" id="PS50801">
    <property type="entry name" value="STAS"/>
    <property type="match status" value="1"/>
</dbReference>
<keyword evidence="4 5" id="KW-0472">Membrane</keyword>
<feature type="transmembrane region" description="Helical" evidence="5">
    <location>
        <begin position="248"/>
        <end position="267"/>
    </location>
</feature>
<dbReference type="Gene3D" id="3.30.750.24">
    <property type="entry name" value="STAS domain"/>
    <property type="match status" value="1"/>
</dbReference>
<reference evidence="8" key="1">
    <citation type="journal article" date="2017" name="Int. J. Syst. Evol. Microbiol.">
        <title>Notoacmeibacter marinus gen. nov., sp. nov., isolated from the gut of a limpet and proposal of Notoacmeibacteraceae fam. nov. in the order Rhizobiales of the class Alphaproteobacteria.</title>
        <authorList>
            <person name="Huang Z."/>
            <person name="Guo F."/>
            <person name="Lai Q."/>
        </authorList>
    </citation>
    <scope>NUCLEOTIDE SEQUENCE [LARGE SCALE GENOMIC DNA]</scope>
    <source>
        <strain evidence="8">XMTR2A4</strain>
    </source>
</reference>
<feature type="transmembrane region" description="Helical" evidence="5">
    <location>
        <begin position="111"/>
        <end position="128"/>
    </location>
</feature>
<evidence type="ECO:0000313" key="8">
    <source>
        <dbReference type="Proteomes" id="UP000215405"/>
    </source>
</evidence>
<keyword evidence="3 5" id="KW-1133">Transmembrane helix</keyword>
<dbReference type="InterPro" id="IPR052706">
    <property type="entry name" value="Membrane-Transporter-like"/>
</dbReference>
<dbReference type="SUPFAM" id="SSF52091">
    <property type="entry name" value="SpoIIaa-like"/>
    <property type="match status" value="1"/>
</dbReference>
<dbReference type="InterPro" id="IPR002645">
    <property type="entry name" value="STAS_dom"/>
</dbReference>
<name>A0A231V0L2_9HYPH</name>
<evidence type="ECO:0000256" key="4">
    <source>
        <dbReference type="ARBA" id="ARBA00023136"/>
    </source>
</evidence>
<sequence length="586" mass="61958">MRAIRLCAPVHTGPQGRTLLQGCYPAAALRSDAAAAKPAQIPSSSFLRSRLVTKSTLATLVARPSFLKRGPEADRFTPADFSREIMAGLTVALALVPEAVAFAFVAGVAPLVGLYAAFIVGLITAVFGGRPGMISGATGALAVVMVSLVALHGVEYLFATVVLMGILQLLAGAFRLGKFIRLVPTPVMLGFVNGLAIVIGLAQLGQFRTAEANGGHAWMQGWELALMLGLVVLTMVLIWVVPKLKSPIPAPLAGIAIVAGLVIVFGLDTPRVGDLASIEGGLPQFHLPMVPLNWETFTIILPYAVILAAIGLIESLLTLNLVGEIVEERGGASQECLAQGAANTITGFFGGMGGCAMIGQSMINVRSGGRTRLSGISAALFLLSFILFAAPLIEIIPLAALVGVMFMVVIGTFAWRSLLIMRKIPLSDSFVIVLVTAVTVMADLAVAVVVGVIVSALVFAWNNAKRIHATSRLNHKGQKVYSIEGPLFFGSTDGFSELFDPKGDPEEVVIDFANSRVVDQSALQAIEDVAAKYEQQGKRVSLRHLSRDCHRLLNRAGQLLVEEDDDPDYGLAVDYDVRTGSFSGAH</sequence>
<evidence type="ECO:0000256" key="1">
    <source>
        <dbReference type="ARBA" id="ARBA00004141"/>
    </source>
</evidence>
<gene>
    <name evidence="7" type="ORF">B7H23_01965</name>
</gene>
<dbReference type="CDD" id="cd07042">
    <property type="entry name" value="STAS_SulP_like_sulfate_transporter"/>
    <property type="match status" value="1"/>
</dbReference>
<keyword evidence="8" id="KW-1185">Reference proteome</keyword>
<comment type="caution">
    <text evidence="7">The sequence shown here is derived from an EMBL/GenBank/DDBJ whole genome shotgun (WGS) entry which is preliminary data.</text>
</comment>
<evidence type="ECO:0000259" key="6">
    <source>
        <dbReference type="PROSITE" id="PS50801"/>
    </source>
</evidence>
<dbReference type="GO" id="GO:0016020">
    <property type="term" value="C:membrane"/>
    <property type="evidence" value="ECO:0007669"/>
    <property type="project" value="UniProtKB-SubCell"/>
</dbReference>
<evidence type="ECO:0000256" key="2">
    <source>
        <dbReference type="ARBA" id="ARBA00022692"/>
    </source>
</evidence>
<feature type="transmembrane region" description="Helical" evidence="5">
    <location>
        <begin position="399"/>
        <end position="418"/>
    </location>
</feature>
<dbReference type="InterPro" id="IPR036513">
    <property type="entry name" value="STAS_dom_sf"/>
</dbReference>
<feature type="transmembrane region" description="Helical" evidence="5">
    <location>
        <begin position="85"/>
        <end position="105"/>
    </location>
</feature>
<evidence type="ECO:0000256" key="3">
    <source>
        <dbReference type="ARBA" id="ARBA00022989"/>
    </source>
</evidence>
<dbReference type="Pfam" id="PF00916">
    <property type="entry name" value="Sulfate_transp"/>
    <property type="match status" value="1"/>
</dbReference>
<dbReference type="Pfam" id="PF01740">
    <property type="entry name" value="STAS"/>
    <property type="match status" value="1"/>
</dbReference>
<feature type="transmembrane region" description="Helical" evidence="5">
    <location>
        <begin position="430"/>
        <end position="461"/>
    </location>
</feature>
<feature type="domain" description="STAS" evidence="6">
    <location>
        <begin position="480"/>
        <end position="557"/>
    </location>
</feature>
<feature type="transmembrane region" description="Helical" evidence="5">
    <location>
        <begin position="224"/>
        <end position="241"/>
    </location>
</feature>
<protein>
    <submittedName>
        <fullName evidence="7">Sodium-independent anion transporter</fullName>
    </submittedName>
</protein>
<evidence type="ECO:0000313" key="7">
    <source>
        <dbReference type="EMBL" id="OXT01749.1"/>
    </source>
</evidence>
<proteinExistence type="predicted"/>
<accession>A0A231V0L2</accession>
<feature type="transmembrane region" description="Helical" evidence="5">
    <location>
        <begin position="297"/>
        <end position="319"/>
    </location>
</feature>
<dbReference type="Proteomes" id="UP000215405">
    <property type="component" value="Unassembled WGS sequence"/>
</dbReference>
<feature type="transmembrane region" description="Helical" evidence="5">
    <location>
        <begin position="156"/>
        <end position="174"/>
    </location>
</feature>
<dbReference type="PANTHER" id="PTHR43310:SF1">
    <property type="entry name" value="SULFATE TRANSPORTER YBAR-RELATED"/>
    <property type="match status" value="1"/>
</dbReference>
<comment type="subcellular location">
    <subcellularLocation>
        <location evidence="1">Membrane</location>
        <topology evidence="1">Multi-pass membrane protein</topology>
    </subcellularLocation>
</comment>
<dbReference type="PANTHER" id="PTHR43310">
    <property type="entry name" value="SULFATE TRANSPORTER YBAR-RELATED"/>
    <property type="match status" value="1"/>
</dbReference>
<keyword evidence="2 5" id="KW-0812">Transmembrane</keyword>
<feature type="transmembrane region" description="Helical" evidence="5">
    <location>
        <begin position="373"/>
        <end position="393"/>
    </location>
</feature>
<organism evidence="7 8">
    <name type="scientific">Notoacmeibacter marinus</name>
    <dbReference type="NCBI Taxonomy" id="1876515"/>
    <lineage>
        <taxon>Bacteria</taxon>
        <taxon>Pseudomonadati</taxon>
        <taxon>Pseudomonadota</taxon>
        <taxon>Alphaproteobacteria</taxon>
        <taxon>Hyphomicrobiales</taxon>
        <taxon>Notoacmeibacteraceae</taxon>
        <taxon>Notoacmeibacter</taxon>
    </lineage>
</organism>
<feature type="transmembrane region" description="Helical" evidence="5">
    <location>
        <begin position="186"/>
        <end position="204"/>
    </location>
</feature>
<dbReference type="InterPro" id="IPR011547">
    <property type="entry name" value="SLC26A/SulP_dom"/>
</dbReference>
<dbReference type="EMBL" id="NBYO01000001">
    <property type="protein sequence ID" value="OXT01749.1"/>
    <property type="molecule type" value="Genomic_DNA"/>
</dbReference>